<keyword evidence="1" id="KW-0812">Transmembrane</keyword>
<feature type="transmembrane region" description="Helical" evidence="1">
    <location>
        <begin position="120"/>
        <end position="153"/>
    </location>
</feature>
<feature type="transmembrane region" description="Helical" evidence="1">
    <location>
        <begin position="6"/>
        <end position="26"/>
    </location>
</feature>
<comment type="caution">
    <text evidence="2">The sequence shown here is derived from an EMBL/GenBank/DDBJ whole genome shotgun (WGS) entry which is preliminary data.</text>
</comment>
<feature type="transmembrane region" description="Helical" evidence="1">
    <location>
        <begin position="89"/>
        <end position="108"/>
    </location>
</feature>
<evidence type="ECO:0000313" key="3">
    <source>
        <dbReference type="Proteomes" id="UP000476837"/>
    </source>
</evidence>
<feature type="transmembrane region" description="Helical" evidence="1">
    <location>
        <begin position="259"/>
        <end position="280"/>
    </location>
</feature>
<dbReference type="RefSeq" id="WP_149167983.1">
    <property type="nucleotide sequence ID" value="NZ_QOKV01000034.1"/>
</dbReference>
<organism evidence="2 3">
    <name type="scientific">Azospirillum brasilense</name>
    <dbReference type="NCBI Taxonomy" id="192"/>
    <lineage>
        <taxon>Bacteria</taxon>
        <taxon>Pseudomonadati</taxon>
        <taxon>Pseudomonadota</taxon>
        <taxon>Alphaproteobacteria</taxon>
        <taxon>Rhodospirillales</taxon>
        <taxon>Azospirillaceae</taxon>
        <taxon>Azospirillum</taxon>
    </lineage>
</organism>
<evidence type="ECO:0008006" key="4">
    <source>
        <dbReference type="Google" id="ProtNLM"/>
    </source>
</evidence>
<feature type="transmembrane region" description="Helical" evidence="1">
    <location>
        <begin position="315"/>
        <end position="334"/>
    </location>
</feature>
<feature type="transmembrane region" description="Helical" evidence="1">
    <location>
        <begin position="340"/>
        <end position="362"/>
    </location>
</feature>
<sequence length="809" mass="86951">MNRLSLRLWCGAPFVLAYFLALFLFVPWEPFHKEISSIDVLSVDAAFIIALPELFKSGAQYGPDVVFTYGPWGILATAVVPQDLHTVVLLLRAAFALIAAHIAATLIVRNAASRSTQTVLAAGLLVLSAFWIAGLDQAFWLFPTFFVGIVGIVRRDPRETGSGVALVVLAVMASSWIGLIKFNFFVLGLCVQIILLCLDLAARRLPLLFAIWVATTAAAWVAAGQRLANLPSWVLACMDLSGGYADAMAKGFFTPYPPLVVAVLAGALLGFVATAFSIAARLQNRSAAVAVSAVCVLAAGVAWQHAIGGNQMEQAVGEVLVAVWFLVAMATWRTGGAAHLWWPAAALPLVTVGLFALLIGVWSSFSIMAELKNGLGRKVTAAVSAIDGRLFSGPDPWDALMAGIRRNIPVDVDVQGTADIYPQHTAVVIADPRLRYAPRPAYLSLNAHTARLVERNADHLRDDPPQVVLFQILNPSRAVDNRHPATADGLSWPELLTRYGIVNATDEFLVLGRLEHAISHRFVPLPTRRIRWGEDIRLDAGPKLLWARLHIAPSPIGRIVKAVYKAPHAFLEETLANGGKREYQIVPALGEAGFLLSPLVADTPSFARLMQATVASPVNPANVVTSLRIRTEPGTDWFWSPEVGLDLFELSVDGAGRSLPDRLATGILLADLRANVESCLFPPSIETDPELAKSVSILHAPCAARLPVPPQARGMTLSYGLRCAPLGGASDGAELTVSGLGPSGDLVFSQRHVLDPANRPADCSEQALRLVWPGREVRDVRIAFSPGPHGDPSYDHTYVSSVAFTMDGP</sequence>
<dbReference type="AlphaFoldDB" id="A0A6L3ARS9"/>
<reference evidence="2 3" key="1">
    <citation type="submission" date="2018-07" db="EMBL/GenBank/DDBJ databases">
        <title>Genome sequence of Roseomonas fauriae ATCC 49958.</title>
        <authorList>
            <person name="Sant'Anna F.H."/>
            <person name="Baldani J.I."/>
            <person name="Zilli J.E."/>
            <person name="Reis V.M."/>
            <person name="Hartmann A."/>
            <person name="Cruz L."/>
            <person name="de Souza E.M."/>
            <person name="de Oliveira Pedrosa F."/>
            <person name="Passaglia L.M.P."/>
        </authorList>
    </citation>
    <scope>NUCLEOTIDE SEQUENCE [LARGE SCALE GENOMIC DNA]</scope>
    <source>
        <strain evidence="2 3">ATCC 49958</strain>
    </source>
</reference>
<proteinExistence type="predicted"/>
<accession>A0A6L3ARS9</accession>
<protein>
    <recommendedName>
        <fullName evidence="4">Transmembrane protein</fullName>
    </recommendedName>
</protein>
<gene>
    <name evidence="2" type="ORF">DS837_29255</name>
</gene>
<evidence type="ECO:0000313" key="2">
    <source>
        <dbReference type="EMBL" id="KAA0677439.1"/>
    </source>
</evidence>
<feature type="transmembrane region" description="Helical" evidence="1">
    <location>
        <begin position="165"/>
        <end position="198"/>
    </location>
</feature>
<feature type="transmembrane region" description="Helical" evidence="1">
    <location>
        <begin position="205"/>
        <end position="224"/>
    </location>
</feature>
<feature type="transmembrane region" description="Helical" evidence="1">
    <location>
        <begin position="286"/>
        <end position="303"/>
    </location>
</feature>
<name>A0A6L3ARS9_AZOBR</name>
<keyword evidence="1" id="KW-0472">Membrane</keyword>
<evidence type="ECO:0000256" key="1">
    <source>
        <dbReference type="SAM" id="Phobius"/>
    </source>
</evidence>
<dbReference type="EMBL" id="QOKV01000034">
    <property type="protein sequence ID" value="KAA0677439.1"/>
    <property type="molecule type" value="Genomic_DNA"/>
</dbReference>
<keyword evidence="1" id="KW-1133">Transmembrane helix</keyword>
<dbReference type="Proteomes" id="UP000476837">
    <property type="component" value="Unassembled WGS sequence"/>
</dbReference>